<gene>
    <name evidence="1" type="ORF">VSF3289_00617</name>
</gene>
<name>A0A1E3WN06_9VIBR</name>
<evidence type="ECO:0000313" key="1">
    <source>
        <dbReference type="EMBL" id="ODS10362.1"/>
    </source>
</evidence>
<dbReference type="AlphaFoldDB" id="A0A1E3WN06"/>
<dbReference type="RefSeq" id="WP_069446058.1">
    <property type="nucleotide sequence ID" value="NZ_MDCJ01000002.1"/>
</dbReference>
<dbReference type="Proteomes" id="UP000095131">
    <property type="component" value="Unassembled WGS sequence"/>
</dbReference>
<proteinExistence type="predicted"/>
<dbReference type="OrthoDB" id="5919051at2"/>
<reference evidence="1 2" key="1">
    <citation type="submission" date="2016-08" db="EMBL/GenBank/DDBJ databases">
        <title>Genome sequencing of Vibrio scophthalmi strain FP3289, an isolated from Paralichthys olivaceus.</title>
        <authorList>
            <person name="Han H.-J."/>
        </authorList>
    </citation>
    <scope>NUCLEOTIDE SEQUENCE [LARGE SCALE GENOMIC DNA]</scope>
    <source>
        <strain evidence="1 2">FP3289</strain>
    </source>
</reference>
<dbReference type="EMBL" id="MDCJ01000002">
    <property type="protein sequence ID" value="ODS10362.1"/>
    <property type="molecule type" value="Genomic_DNA"/>
</dbReference>
<organism evidence="1 2">
    <name type="scientific">Vibrio scophthalmi</name>
    <dbReference type="NCBI Taxonomy" id="45658"/>
    <lineage>
        <taxon>Bacteria</taxon>
        <taxon>Pseudomonadati</taxon>
        <taxon>Pseudomonadota</taxon>
        <taxon>Gammaproteobacteria</taxon>
        <taxon>Vibrionales</taxon>
        <taxon>Vibrionaceae</taxon>
        <taxon>Vibrio</taxon>
    </lineage>
</organism>
<protein>
    <submittedName>
        <fullName evidence="1">Uncharacterized protein</fullName>
    </submittedName>
</protein>
<comment type="caution">
    <text evidence="1">The sequence shown here is derived from an EMBL/GenBank/DDBJ whole genome shotgun (WGS) entry which is preliminary data.</text>
</comment>
<accession>A0A1E3WN06</accession>
<sequence>MFENSERPVIIIQPDMTPLSLKEFAEKKGLDIEVVKTRARRGIYPTMKMGNGQTIFINQAAMFQRSLEADGWDVRHLQPYLS</sequence>
<evidence type="ECO:0000313" key="2">
    <source>
        <dbReference type="Proteomes" id="UP000095131"/>
    </source>
</evidence>